<name>A0A4Y2U6W4_ARAVE</name>
<comment type="caution">
    <text evidence="1">The sequence shown here is derived from an EMBL/GenBank/DDBJ whole genome shotgun (WGS) entry which is preliminary data.</text>
</comment>
<reference evidence="1 3" key="1">
    <citation type="journal article" date="2019" name="Sci. Rep.">
        <title>Orb-weaving spider Araneus ventricosus genome elucidates the spidroin gene catalogue.</title>
        <authorList>
            <person name="Kono N."/>
            <person name="Nakamura H."/>
            <person name="Ohtoshi R."/>
            <person name="Moran D.A.P."/>
            <person name="Shinohara A."/>
            <person name="Yoshida Y."/>
            <person name="Fujiwara M."/>
            <person name="Mori M."/>
            <person name="Tomita M."/>
            <person name="Arakawa K."/>
        </authorList>
    </citation>
    <scope>NUCLEOTIDE SEQUENCE [LARGE SCALE GENOMIC DNA]</scope>
</reference>
<dbReference type="Proteomes" id="UP000499080">
    <property type="component" value="Unassembled WGS sequence"/>
</dbReference>
<dbReference type="EMBL" id="BGPR01034393">
    <property type="protein sequence ID" value="GBO08750.1"/>
    <property type="molecule type" value="Genomic_DNA"/>
</dbReference>
<protein>
    <submittedName>
        <fullName evidence="1">Uncharacterized protein</fullName>
    </submittedName>
</protein>
<dbReference type="AlphaFoldDB" id="A0A4Y2U6W4"/>
<dbReference type="EMBL" id="BGPR01034392">
    <property type="protein sequence ID" value="GBO08749.1"/>
    <property type="molecule type" value="Genomic_DNA"/>
</dbReference>
<evidence type="ECO:0000313" key="1">
    <source>
        <dbReference type="EMBL" id="GBO08749.1"/>
    </source>
</evidence>
<sequence length="94" mass="11291">MFRGDKWNQMEEDKRTKLEAISNDIEENETHPLDINHIPASIRRKHKKVLHQAYEDDQTYLKELKEMVQGKMRSLSLNLHFRPLIKVQNNLIRP</sequence>
<accession>A0A4Y2U6W4</accession>
<keyword evidence="3" id="KW-1185">Reference proteome</keyword>
<evidence type="ECO:0000313" key="2">
    <source>
        <dbReference type="EMBL" id="GBO08750.1"/>
    </source>
</evidence>
<evidence type="ECO:0000313" key="3">
    <source>
        <dbReference type="Proteomes" id="UP000499080"/>
    </source>
</evidence>
<proteinExistence type="predicted"/>
<organism evidence="1 3">
    <name type="scientific">Araneus ventricosus</name>
    <name type="common">Orbweaver spider</name>
    <name type="synonym">Epeira ventricosa</name>
    <dbReference type="NCBI Taxonomy" id="182803"/>
    <lineage>
        <taxon>Eukaryota</taxon>
        <taxon>Metazoa</taxon>
        <taxon>Ecdysozoa</taxon>
        <taxon>Arthropoda</taxon>
        <taxon>Chelicerata</taxon>
        <taxon>Arachnida</taxon>
        <taxon>Araneae</taxon>
        <taxon>Araneomorphae</taxon>
        <taxon>Entelegynae</taxon>
        <taxon>Araneoidea</taxon>
        <taxon>Araneidae</taxon>
        <taxon>Araneus</taxon>
    </lineage>
</organism>
<gene>
    <name evidence="1" type="ORF">AVEN_260605_1</name>
    <name evidence="2" type="ORF">AVEN_264964_1</name>
</gene>